<organism evidence="2">
    <name type="scientific">marine sediment metagenome</name>
    <dbReference type="NCBI Taxonomy" id="412755"/>
    <lineage>
        <taxon>unclassified sequences</taxon>
        <taxon>metagenomes</taxon>
        <taxon>ecological metagenomes</taxon>
    </lineage>
</organism>
<reference evidence="2" key="1">
    <citation type="journal article" date="2015" name="Nature">
        <title>Complex archaea that bridge the gap between prokaryotes and eukaryotes.</title>
        <authorList>
            <person name="Spang A."/>
            <person name="Saw J.H."/>
            <person name="Jorgensen S.L."/>
            <person name="Zaremba-Niedzwiedzka K."/>
            <person name="Martijn J."/>
            <person name="Lind A.E."/>
            <person name="van Eijk R."/>
            <person name="Schleper C."/>
            <person name="Guy L."/>
            <person name="Ettema T.J."/>
        </authorList>
    </citation>
    <scope>NUCLEOTIDE SEQUENCE</scope>
</reference>
<proteinExistence type="predicted"/>
<dbReference type="GO" id="GO:0003676">
    <property type="term" value="F:nucleic acid binding"/>
    <property type="evidence" value="ECO:0007669"/>
    <property type="project" value="InterPro"/>
</dbReference>
<dbReference type="Pfam" id="PF00929">
    <property type="entry name" value="RNase_T"/>
    <property type="match status" value="1"/>
</dbReference>
<dbReference type="InterPro" id="IPR036397">
    <property type="entry name" value="RNaseH_sf"/>
</dbReference>
<dbReference type="GO" id="GO:0045004">
    <property type="term" value="P:DNA replication proofreading"/>
    <property type="evidence" value="ECO:0007669"/>
    <property type="project" value="TreeGrafter"/>
</dbReference>
<dbReference type="GO" id="GO:0005829">
    <property type="term" value="C:cytosol"/>
    <property type="evidence" value="ECO:0007669"/>
    <property type="project" value="TreeGrafter"/>
</dbReference>
<dbReference type="InterPro" id="IPR013520">
    <property type="entry name" value="Ribonucl_H"/>
</dbReference>
<dbReference type="GO" id="GO:0008408">
    <property type="term" value="F:3'-5' exonuclease activity"/>
    <property type="evidence" value="ECO:0007669"/>
    <property type="project" value="TreeGrafter"/>
</dbReference>
<dbReference type="Gene3D" id="3.30.420.10">
    <property type="entry name" value="Ribonuclease H-like superfamily/Ribonuclease H"/>
    <property type="match status" value="1"/>
</dbReference>
<dbReference type="CDD" id="cd06127">
    <property type="entry name" value="DEDDh"/>
    <property type="match status" value="1"/>
</dbReference>
<dbReference type="PANTHER" id="PTHR30231">
    <property type="entry name" value="DNA POLYMERASE III SUBUNIT EPSILON"/>
    <property type="match status" value="1"/>
</dbReference>
<dbReference type="SMART" id="SM00479">
    <property type="entry name" value="EXOIII"/>
    <property type="match status" value="1"/>
</dbReference>
<dbReference type="SUPFAM" id="SSF53098">
    <property type="entry name" value="Ribonuclease H-like"/>
    <property type="match status" value="1"/>
</dbReference>
<dbReference type="EMBL" id="LAZR01002595">
    <property type="protein sequence ID" value="KKN28029.1"/>
    <property type="molecule type" value="Genomic_DNA"/>
</dbReference>
<name>A0A0F9PCZ2_9ZZZZ</name>
<dbReference type="AlphaFoldDB" id="A0A0F9PCZ2"/>
<protein>
    <recommendedName>
        <fullName evidence="1">Exonuclease domain-containing protein</fullName>
    </recommendedName>
</protein>
<dbReference type="InterPro" id="IPR012337">
    <property type="entry name" value="RNaseH-like_sf"/>
</dbReference>
<comment type="caution">
    <text evidence="2">The sequence shown here is derived from an EMBL/GenBank/DDBJ whole genome shotgun (WGS) entry which is preliminary data.</text>
</comment>
<sequence>MSFSVSSSRVGVRFMGTLAKLAQEVARRCPGGKLPSSYLVVDLETSGLDWSRQVKPDVVVQIGFAAVRDRQLVRRDAVYLKRPLGTMSKGASDVTGITDEILIRDGIEPAEIYPKFVSLLQLYRKSGCMFMGHNIVSFDAPFLAADLKRQQISFKFKPGEYIDTGMIYKAVQLRTHPGPHESLHQFFLRVKNTRSRVKWRLALAIERLKLHIEHNIDLNKAHDAGFDCWMTHLLFEELRRLSEDSDVEV</sequence>
<feature type="domain" description="Exonuclease" evidence="1">
    <location>
        <begin position="37"/>
        <end position="244"/>
    </location>
</feature>
<dbReference type="PANTHER" id="PTHR30231:SF41">
    <property type="entry name" value="DNA POLYMERASE III SUBUNIT EPSILON"/>
    <property type="match status" value="1"/>
</dbReference>
<accession>A0A0F9PCZ2</accession>
<evidence type="ECO:0000259" key="1">
    <source>
        <dbReference type="SMART" id="SM00479"/>
    </source>
</evidence>
<evidence type="ECO:0000313" key="2">
    <source>
        <dbReference type="EMBL" id="KKN28029.1"/>
    </source>
</evidence>
<gene>
    <name evidence="2" type="ORF">LCGC14_0858410</name>
</gene>